<organism evidence="4 5">
    <name type="scientific">Pseudovibrio ascidiaceicola</name>
    <dbReference type="NCBI Taxonomy" id="285279"/>
    <lineage>
        <taxon>Bacteria</taxon>
        <taxon>Pseudomonadati</taxon>
        <taxon>Pseudomonadota</taxon>
        <taxon>Alphaproteobacteria</taxon>
        <taxon>Hyphomicrobiales</taxon>
        <taxon>Stappiaceae</taxon>
        <taxon>Pseudovibrio</taxon>
    </lineage>
</organism>
<dbReference type="PRINTS" id="PR00081">
    <property type="entry name" value="GDHRDH"/>
</dbReference>
<accession>A0A1I4D0N2</accession>
<evidence type="ECO:0000313" key="5">
    <source>
        <dbReference type="Proteomes" id="UP000199598"/>
    </source>
</evidence>
<dbReference type="SMART" id="SM00822">
    <property type="entry name" value="PKS_KR"/>
    <property type="match status" value="1"/>
</dbReference>
<feature type="domain" description="Ketoreductase" evidence="3">
    <location>
        <begin position="3"/>
        <end position="182"/>
    </location>
</feature>
<name>A0A1I4D0N2_9HYPH</name>
<dbReference type="InterPro" id="IPR057326">
    <property type="entry name" value="KR_dom"/>
</dbReference>
<proteinExistence type="inferred from homology"/>
<dbReference type="Proteomes" id="UP000199598">
    <property type="component" value="Unassembled WGS sequence"/>
</dbReference>
<evidence type="ECO:0000256" key="1">
    <source>
        <dbReference type="ARBA" id="ARBA00006484"/>
    </source>
</evidence>
<dbReference type="PANTHER" id="PTHR42879:SF2">
    <property type="entry name" value="3-OXOACYL-[ACYL-CARRIER-PROTEIN] REDUCTASE FABG"/>
    <property type="match status" value="1"/>
</dbReference>
<dbReference type="InterPro" id="IPR002347">
    <property type="entry name" value="SDR_fam"/>
</dbReference>
<dbReference type="CDD" id="cd05233">
    <property type="entry name" value="SDR_c"/>
    <property type="match status" value="1"/>
</dbReference>
<sequence length="250" mass="26478">MKKHAIITGGGTGVGAEIARHLAELGVNVTVAGRRQEPLDLVASASSRIRAVTADVTDEGSIAQMFEKASEANGPVNIVIANAGAAESAPFSKIDKNDFQRMLDINLTGTFLTFQKGLEALKGQEYGRMIAIASTAGLRGYSYVSHYAAAKHGVIGIVRSLALELASKPFTVNAVCPGFTETPMLQRSIENIMQKTGMNEEQARVALYKDNPQQRFIQPDEVAATVAWLIGDGARSVTGQAISVSGGETQ</sequence>
<dbReference type="EMBL" id="FOSK01000010">
    <property type="protein sequence ID" value="SFK87184.1"/>
    <property type="molecule type" value="Genomic_DNA"/>
</dbReference>
<dbReference type="Pfam" id="PF00106">
    <property type="entry name" value="adh_short"/>
    <property type="match status" value="1"/>
</dbReference>
<reference evidence="4 5" key="1">
    <citation type="submission" date="2016-10" db="EMBL/GenBank/DDBJ databases">
        <authorList>
            <person name="Varghese N."/>
            <person name="Submissions S."/>
        </authorList>
    </citation>
    <scope>NUCLEOTIDE SEQUENCE [LARGE SCALE GENOMIC DNA]</scope>
    <source>
        <strain evidence="4 5">DSM 16392</strain>
    </source>
</reference>
<keyword evidence="5" id="KW-1185">Reference proteome</keyword>
<dbReference type="RefSeq" id="WP_093521810.1">
    <property type="nucleotide sequence ID" value="NZ_FOSK01000010.1"/>
</dbReference>
<dbReference type="PRINTS" id="PR00080">
    <property type="entry name" value="SDRFAMILY"/>
</dbReference>
<evidence type="ECO:0000313" key="4">
    <source>
        <dbReference type="EMBL" id="SFK87184.1"/>
    </source>
</evidence>
<dbReference type="SUPFAM" id="SSF51735">
    <property type="entry name" value="NAD(P)-binding Rossmann-fold domains"/>
    <property type="match status" value="1"/>
</dbReference>
<dbReference type="InterPro" id="IPR036291">
    <property type="entry name" value="NAD(P)-bd_dom_sf"/>
</dbReference>
<evidence type="ECO:0000256" key="2">
    <source>
        <dbReference type="RuleBase" id="RU000363"/>
    </source>
</evidence>
<dbReference type="PANTHER" id="PTHR42879">
    <property type="entry name" value="3-OXOACYL-(ACYL-CARRIER-PROTEIN) REDUCTASE"/>
    <property type="match status" value="1"/>
</dbReference>
<comment type="caution">
    <text evidence="4">The sequence shown here is derived from an EMBL/GenBank/DDBJ whole genome shotgun (WGS) entry which is preliminary data.</text>
</comment>
<dbReference type="Gene3D" id="3.40.50.720">
    <property type="entry name" value="NAD(P)-binding Rossmann-like Domain"/>
    <property type="match status" value="1"/>
</dbReference>
<evidence type="ECO:0000259" key="3">
    <source>
        <dbReference type="SMART" id="SM00822"/>
    </source>
</evidence>
<comment type="similarity">
    <text evidence="1 2">Belongs to the short-chain dehydrogenases/reductases (SDR) family.</text>
</comment>
<dbReference type="InterPro" id="IPR050259">
    <property type="entry name" value="SDR"/>
</dbReference>
<dbReference type="PROSITE" id="PS00061">
    <property type="entry name" value="ADH_SHORT"/>
    <property type="match status" value="1"/>
</dbReference>
<gene>
    <name evidence="4" type="ORF">SAMN04488518_110171</name>
</gene>
<dbReference type="InterPro" id="IPR020904">
    <property type="entry name" value="Sc_DH/Rdtase_CS"/>
</dbReference>
<protein>
    <submittedName>
        <fullName evidence="4">NAD(P)-dependent dehydrogenase, short-chain alcohol dehydrogenase family</fullName>
    </submittedName>
</protein>